<gene>
    <name evidence="10" type="ORF">MKW94_006089</name>
</gene>
<dbReference type="InterPro" id="IPR016177">
    <property type="entry name" value="DNA-bd_dom_sf"/>
</dbReference>
<evidence type="ECO:0000256" key="2">
    <source>
        <dbReference type="ARBA" id="ARBA00022745"/>
    </source>
</evidence>
<dbReference type="Pfam" id="PF00847">
    <property type="entry name" value="AP2"/>
    <property type="match status" value="1"/>
</dbReference>
<dbReference type="EMBL" id="JAJJMA010335649">
    <property type="protein sequence ID" value="MCL7051169.1"/>
    <property type="molecule type" value="Genomic_DNA"/>
</dbReference>
<keyword evidence="11" id="KW-1185">Reference proteome</keyword>
<accession>A0AA41W1J3</accession>
<dbReference type="PANTHER" id="PTHR31190:SF499">
    <property type="entry name" value="ETHYLENE-RESPONSIVE TRANSCRIPTION FACTOR ERF105"/>
    <property type="match status" value="1"/>
</dbReference>
<evidence type="ECO:0000259" key="9">
    <source>
        <dbReference type="PROSITE" id="PS51032"/>
    </source>
</evidence>
<dbReference type="InterPro" id="IPR001471">
    <property type="entry name" value="AP2/ERF_dom"/>
</dbReference>
<dbReference type="FunFam" id="3.30.730.10:FF:000001">
    <property type="entry name" value="Ethylene-responsive transcription factor 2"/>
    <property type="match status" value="1"/>
</dbReference>
<dbReference type="Proteomes" id="UP001177140">
    <property type="component" value="Unassembled WGS sequence"/>
</dbReference>
<reference evidence="10" key="1">
    <citation type="submission" date="2022-03" db="EMBL/GenBank/DDBJ databases">
        <title>A functionally conserved STORR gene fusion in Papaver species that diverged 16.8 million years ago.</title>
        <authorList>
            <person name="Catania T."/>
        </authorList>
    </citation>
    <scope>NUCLEOTIDE SEQUENCE</scope>
    <source>
        <strain evidence="10">S-191538</strain>
    </source>
</reference>
<dbReference type="PROSITE" id="PS51032">
    <property type="entry name" value="AP2_ERF"/>
    <property type="match status" value="1"/>
</dbReference>
<keyword evidence="2" id="KW-0936">Ethylene signaling pathway</keyword>
<feature type="region of interest" description="Disordered" evidence="8">
    <location>
        <begin position="21"/>
        <end position="46"/>
    </location>
</feature>
<sequence>MSMNKDMLTLDEIMQHLFDDHQDFSPQTPNSLTVTNSDPQVPIDQHSNTQNSIIFESKSRSTILTASSSSTHNHRENINKASKSLGEWKRYRGVRRRPWGKFAAEIRDPNRKGTRIWLGTYDTGIDAARAYDIAAFQLRGRRAILNFPLEAGKLHSKQKQAGDRNYLLGTSLLL</sequence>
<dbReference type="GO" id="GO:0000976">
    <property type="term" value="F:transcription cis-regulatory region binding"/>
    <property type="evidence" value="ECO:0007669"/>
    <property type="project" value="UniProtKB-ARBA"/>
</dbReference>
<keyword evidence="7" id="KW-0539">Nucleus</keyword>
<evidence type="ECO:0000256" key="7">
    <source>
        <dbReference type="ARBA" id="ARBA00023242"/>
    </source>
</evidence>
<comment type="caution">
    <text evidence="10">The sequence shown here is derived from an EMBL/GenBank/DDBJ whole genome shotgun (WGS) entry which is preliminary data.</text>
</comment>
<dbReference type="CDD" id="cd00018">
    <property type="entry name" value="AP2"/>
    <property type="match status" value="1"/>
</dbReference>
<feature type="compositionally biased region" description="Polar residues" evidence="8">
    <location>
        <begin position="24"/>
        <end position="46"/>
    </location>
</feature>
<dbReference type="AlphaFoldDB" id="A0AA41W1J3"/>
<protein>
    <recommendedName>
        <fullName evidence="9">AP2/ERF domain-containing protein</fullName>
    </recommendedName>
</protein>
<organism evidence="10 11">
    <name type="scientific">Papaver nudicaule</name>
    <name type="common">Iceland poppy</name>
    <dbReference type="NCBI Taxonomy" id="74823"/>
    <lineage>
        <taxon>Eukaryota</taxon>
        <taxon>Viridiplantae</taxon>
        <taxon>Streptophyta</taxon>
        <taxon>Embryophyta</taxon>
        <taxon>Tracheophyta</taxon>
        <taxon>Spermatophyta</taxon>
        <taxon>Magnoliopsida</taxon>
        <taxon>Ranunculales</taxon>
        <taxon>Papaveraceae</taxon>
        <taxon>Papaveroideae</taxon>
        <taxon>Papaver</taxon>
    </lineage>
</organism>
<dbReference type="SUPFAM" id="SSF54171">
    <property type="entry name" value="DNA-binding domain"/>
    <property type="match status" value="1"/>
</dbReference>
<evidence type="ECO:0000313" key="11">
    <source>
        <dbReference type="Proteomes" id="UP001177140"/>
    </source>
</evidence>
<name>A0AA41W1J3_PAPNU</name>
<dbReference type="InterPro" id="IPR036955">
    <property type="entry name" value="AP2/ERF_dom_sf"/>
</dbReference>
<evidence type="ECO:0000256" key="4">
    <source>
        <dbReference type="ARBA" id="ARBA00023125"/>
    </source>
</evidence>
<comment type="subcellular location">
    <subcellularLocation>
        <location evidence="1">Nucleus</location>
    </subcellularLocation>
</comment>
<dbReference type="Gene3D" id="3.30.730.10">
    <property type="entry name" value="AP2/ERF domain"/>
    <property type="match status" value="1"/>
</dbReference>
<evidence type="ECO:0000256" key="6">
    <source>
        <dbReference type="ARBA" id="ARBA00023163"/>
    </source>
</evidence>
<evidence type="ECO:0000313" key="10">
    <source>
        <dbReference type="EMBL" id="MCL7051169.1"/>
    </source>
</evidence>
<evidence type="ECO:0000256" key="5">
    <source>
        <dbReference type="ARBA" id="ARBA00023159"/>
    </source>
</evidence>
<keyword evidence="6" id="KW-0804">Transcription</keyword>
<evidence type="ECO:0000256" key="1">
    <source>
        <dbReference type="ARBA" id="ARBA00004123"/>
    </source>
</evidence>
<keyword evidence="5" id="KW-0010">Activator</keyword>
<evidence type="ECO:0000256" key="8">
    <source>
        <dbReference type="SAM" id="MobiDB-lite"/>
    </source>
</evidence>
<keyword evidence="4" id="KW-0238">DNA-binding</keyword>
<dbReference type="GO" id="GO:0009873">
    <property type="term" value="P:ethylene-activated signaling pathway"/>
    <property type="evidence" value="ECO:0007669"/>
    <property type="project" value="UniProtKB-KW"/>
</dbReference>
<proteinExistence type="predicted"/>
<evidence type="ECO:0000256" key="3">
    <source>
        <dbReference type="ARBA" id="ARBA00023015"/>
    </source>
</evidence>
<feature type="domain" description="AP2/ERF" evidence="9">
    <location>
        <begin position="90"/>
        <end position="148"/>
    </location>
</feature>
<dbReference type="GO" id="GO:0005634">
    <property type="term" value="C:nucleus"/>
    <property type="evidence" value="ECO:0007669"/>
    <property type="project" value="UniProtKB-SubCell"/>
</dbReference>
<dbReference type="GO" id="GO:0003700">
    <property type="term" value="F:DNA-binding transcription factor activity"/>
    <property type="evidence" value="ECO:0007669"/>
    <property type="project" value="InterPro"/>
</dbReference>
<dbReference type="PRINTS" id="PR00367">
    <property type="entry name" value="ETHRSPELEMNT"/>
</dbReference>
<dbReference type="PANTHER" id="PTHR31190">
    <property type="entry name" value="DNA-BINDING DOMAIN"/>
    <property type="match status" value="1"/>
</dbReference>
<dbReference type="GO" id="GO:0006950">
    <property type="term" value="P:response to stress"/>
    <property type="evidence" value="ECO:0007669"/>
    <property type="project" value="UniProtKB-ARBA"/>
</dbReference>
<dbReference type="SMART" id="SM00380">
    <property type="entry name" value="AP2"/>
    <property type="match status" value="1"/>
</dbReference>
<keyword evidence="3" id="KW-0805">Transcription regulation</keyword>
<dbReference type="InterPro" id="IPR044808">
    <property type="entry name" value="ERF_plant"/>
</dbReference>